<organism evidence="1">
    <name type="scientific">Anguilla anguilla</name>
    <name type="common">European freshwater eel</name>
    <name type="synonym">Muraena anguilla</name>
    <dbReference type="NCBI Taxonomy" id="7936"/>
    <lineage>
        <taxon>Eukaryota</taxon>
        <taxon>Metazoa</taxon>
        <taxon>Chordata</taxon>
        <taxon>Craniata</taxon>
        <taxon>Vertebrata</taxon>
        <taxon>Euteleostomi</taxon>
        <taxon>Actinopterygii</taxon>
        <taxon>Neopterygii</taxon>
        <taxon>Teleostei</taxon>
        <taxon>Anguilliformes</taxon>
        <taxon>Anguillidae</taxon>
        <taxon>Anguilla</taxon>
    </lineage>
</organism>
<proteinExistence type="predicted"/>
<name>A0A0E9QDK4_ANGAN</name>
<dbReference type="AlphaFoldDB" id="A0A0E9QDK4"/>
<protein>
    <submittedName>
        <fullName evidence="1">Uncharacterized protein</fullName>
    </submittedName>
</protein>
<evidence type="ECO:0000313" key="1">
    <source>
        <dbReference type="EMBL" id="JAH14854.1"/>
    </source>
</evidence>
<accession>A0A0E9QDK4</accession>
<dbReference type="EMBL" id="GBXM01093723">
    <property type="protein sequence ID" value="JAH14854.1"/>
    <property type="molecule type" value="Transcribed_RNA"/>
</dbReference>
<reference evidence="1" key="1">
    <citation type="submission" date="2014-11" db="EMBL/GenBank/DDBJ databases">
        <authorList>
            <person name="Amaro Gonzalez C."/>
        </authorList>
    </citation>
    <scope>NUCLEOTIDE SEQUENCE</scope>
</reference>
<reference evidence="1" key="2">
    <citation type="journal article" date="2015" name="Fish Shellfish Immunol.">
        <title>Early steps in the European eel (Anguilla anguilla)-Vibrio vulnificus interaction in the gills: Role of the RtxA13 toxin.</title>
        <authorList>
            <person name="Callol A."/>
            <person name="Pajuelo D."/>
            <person name="Ebbesson L."/>
            <person name="Teles M."/>
            <person name="MacKenzie S."/>
            <person name="Amaro C."/>
        </authorList>
    </citation>
    <scope>NUCLEOTIDE SEQUENCE</scope>
</reference>
<sequence>MLGKAKVLGKCRWVQYSAREEGHFRVCQQKKK</sequence>
<dbReference type="EMBL" id="GBXM01090360">
    <property type="protein sequence ID" value="JAH18217.1"/>
    <property type="molecule type" value="Transcribed_RNA"/>
</dbReference>